<dbReference type="NCBIfam" id="TIGR02246">
    <property type="entry name" value="SgcJ/EcaC family oxidoreductase"/>
    <property type="match status" value="1"/>
</dbReference>
<dbReference type="Pfam" id="PF14534">
    <property type="entry name" value="DUF4440"/>
    <property type="match status" value="1"/>
</dbReference>
<dbReference type="RefSeq" id="WP_119660610.1">
    <property type="nucleotide sequence ID" value="NZ_QUAL01000145.1"/>
</dbReference>
<dbReference type="InterPro" id="IPR011944">
    <property type="entry name" value="Steroid_delta5-4_isomerase"/>
</dbReference>
<sequence>MTTDIDAVAAEAELDAIRRVIDTVEHAQNNELPDVFLALFRPDAIWTTGGGKRLYGLDEITEFTRQVLPGGMRGMSVRFELEHVVFIRPDVAAVKLRQVYRTPDGIDVGSPLWIMAKEEGRWLLTACQNIGVPDDEDVAPGRPVFGTIPSPR</sequence>
<dbReference type="InterPro" id="IPR027843">
    <property type="entry name" value="DUF4440"/>
</dbReference>
<evidence type="ECO:0000313" key="2">
    <source>
        <dbReference type="EMBL" id="RIQ21809.1"/>
    </source>
</evidence>
<name>A0A418KPW3_9ACTN</name>
<dbReference type="AlphaFoldDB" id="A0A418KPW3"/>
<dbReference type="InterPro" id="IPR032710">
    <property type="entry name" value="NTF2-like_dom_sf"/>
</dbReference>
<evidence type="ECO:0000313" key="3">
    <source>
        <dbReference type="Proteomes" id="UP000284057"/>
    </source>
</evidence>
<proteinExistence type="predicted"/>
<organism evidence="2 3">
    <name type="scientific">Jiangella rhizosphaerae</name>
    <dbReference type="NCBI Taxonomy" id="2293569"/>
    <lineage>
        <taxon>Bacteria</taxon>
        <taxon>Bacillati</taxon>
        <taxon>Actinomycetota</taxon>
        <taxon>Actinomycetes</taxon>
        <taxon>Jiangellales</taxon>
        <taxon>Jiangellaceae</taxon>
        <taxon>Jiangella</taxon>
    </lineage>
</organism>
<comment type="caution">
    <text evidence="2">The sequence shown here is derived from an EMBL/GenBank/DDBJ whole genome shotgun (WGS) entry which is preliminary data.</text>
</comment>
<dbReference type="EMBL" id="QUAL01000145">
    <property type="protein sequence ID" value="RIQ21809.1"/>
    <property type="molecule type" value="Genomic_DNA"/>
</dbReference>
<feature type="domain" description="DUF4440" evidence="1">
    <location>
        <begin position="17"/>
        <end position="124"/>
    </location>
</feature>
<dbReference type="Gene3D" id="3.10.450.50">
    <property type="match status" value="1"/>
</dbReference>
<dbReference type="SUPFAM" id="SSF54427">
    <property type="entry name" value="NTF2-like"/>
    <property type="match status" value="1"/>
</dbReference>
<accession>A0A418KPW3</accession>
<evidence type="ECO:0000259" key="1">
    <source>
        <dbReference type="Pfam" id="PF14534"/>
    </source>
</evidence>
<reference evidence="2 3" key="1">
    <citation type="submission" date="2018-09" db="EMBL/GenBank/DDBJ databases">
        <title>Isolation, diversity and antifungal activity of actinobacteria from wheat.</title>
        <authorList>
            <person name="Han C."/>
        </authorList>
    </citation>
    <scope>NUCLEOTIDE SEQUENCE [LARGE SCALE GENOMIC DNA]</scope>
    <source>
        <strain evidence="2 3">NEAU-YY265</strain>
    </source>
</reference>
<gene>
    <name evidence="2" type="ORF">DY240_14710</name>
</gene>
<dbReference type="OrthoDB" id="582247at2"/>
<keyword evidence="3" id="KW-1185">Reference proteome</keyword>
<dbReference type="Proteomes" id="UP000284057">
    <property type="component" value="Unassembled WGS sequence"/>
</dbReference>
<protein>
    <submittedName>
        <fullName evidence="2">SgcJ/EcaC family oxidoreductase</fullName>
    </submittedName>
</protein>